<dbReference type="FunCoup" id="C5E3P2">
    <property type="interactions" value="256"/>
</dbReference>
<reference evidence="3 4" key="1">
    <citation type="journal article" date="2009" name="Genome Res.">
        <title>Comparative genomics of protoploid Saccharomycetaceae.</title>
        <authorList>
            <consortium name="The Genolevures Consortium"/>
            <person name="Souciet J.-L."/>
            <person name="Dujon B."/>
            <person name="Gaillardin C."/>
            <person name="Johnston M."/>
            <person name="Baret P.V."/>
            <person name="Cliften P."/>
            <person name="Sherman D.J."/>
            <person name="Weissenbach J."/>
            <person name="Westhof E."/>
            <person name="Wincker P."/>
            <person name="Jubin C."/>
            <person name="Poulain J."/>
            <person name="Barbe V."/>
            <person name="Segurens B."/>
            <person name="Artiguenave F."/>
            <person name="Anthouard V."/>
            <person name="Vacherie B."/>
            <person name="Val M.-E."/>
            <person name="Fulton R.S."/>
            <person name="Minx P."/>
            <person name="Wilson R."/>
            <person name="Durrens P."/>
            <person name="Jean G."/>
            <person name="Marck C."/>
            <person name="Martin T."/>
            <person name="Nikolski M."/>
            <person name="Rolland T."/>
            <person name="Seret M.-L."/>
            <person name="Casaregola S."/>
            <person name="Despons L."/>
            <person name="Fairhead C."/>
            <person name="Fischer G."/>
            <person name="Lafontaine I."/>
            <person name="Leh V."/>
            <person name="Lemaire M."/>
            <person name="de Montigny J."/>
            <person name="Neuveglise C."/>
            <person name="Thierry A."/>
            <person name="Blanc-Lenfle I."/>
            <person name="Bleykasten C."/>
            <person name="Diffels J."/>
            <person name="Fritsch E."/>
            <person name="Frangeul L."/>
            <person name="Goeffon A."/>
            <person name="Jauniaux N."/>
            <person name="Kachouri-Lafond R."/>
            <person name="Payen C."/>
            <person name="Potier S."/>
            <person name="Pribylova L."/>
            <person name="Ozanne C."/>
            <person name="Richard G.-F."/>
            <person name="Sacerdot C."/>
            <person name="Straub M.-L."/>
            <person name="Talla E."/>
        </authorList>
    </citation>
    <scope>NUCLEOTIDE SEQUENCE [LARGE SCALE GENOMIC DNA]</scope>
    <source>
        <strain evidence="4">ATCC 56472 / CBS 6340 / NRRL Y-8284</strain>
    </source>
</reference>
<dbReference type="OMA" id="IEWFDCD"/>
<feature type="compositionally biased region" description="Basic and acidic residues" evidence="1">
    <location>
        <begin position="214"/>
        <end position="224"/>
    </location>
</feature>
<feature type="compositionally biased region" description="Basic and acidic residues" evidence="1">
    <location>
        <begin position="76"/>
        <end position="91"/>
    </location>
</feature>
<dbReference type="Pfam" id="PF04046">
    <property type="entry name" value="PSP"/>
    <property type="match status" value="1"/>
</dbReference>
<dbReference type="KEGG" id="lth:KLTH0H15202g"/>
<dbReference type="InterPro" id="IPR052584">
    <property type="entry name" value="U2_snRNP_Complex_Component"/>
</dbReference>
<dbReference type="Pfam" id="PF04037">
    <property type="entry name" value="DUF382"/>
    <property type="match status" value="1"/>
</dbReference>
<evidence type="ECO:0000313" key="4">
    <source>
        <dbReference type="Proteomes" id="UP000002036"/>
    </source>
</evidence>
<dbReference type="GeneID" id="8294880"/>
<dbReference type="HOGENOM" id="CLU_014435_2_1_1"/>
<evidence type="ECO:0000313" key="3">
    <source>
        <dbReference type="EMBL" id="CAR30653.1"/>
    </source>
</evidence>
<dbReference type="eggNOG" id="KOG2330">
    <property type="taxonomic scope" value="Eukaryota"/>
</dbReference>
<feature type="compositionally biased region" description="Basic residues" evidence="1">
    <location>
        <begin position="1"/>
        <end position="15"/>
    </location>
</feature>
<dbReference type="GO" id="GO:0005634">
    <property type="term" value="C:nucleus"/>
    <property type="evidence" value="ECO:0007669"/>
    <property type="project" value="InterPro"/>
</dbReference>
<dbReference type="PANTHER" id="PTHR12785:SF6">
    <property type="entry name" value="SPLICING FACTOR 3B SUBUNIT 2"/>
    <property type="match status" value="1"/>
</dbReference>
<feature type="region of interest" description="Disordered" evidence="1">
    <location>
        <begin position="204"/>
        <end position="224"/>
    </location>
</feature>
<feature type="compositionally biased region" description="Basic and acidic residues" evidence="1">
    <location>
        <begin position="485"/>
        <end position="495"/>
    </location>
</feature>
<feature type="region of interest" description="Disordered" evidence="1">
    <location>
        <begin position="1"/>
        <end position="55"/>
    </location>
</feature>
<evidence type="ECO:0000259" key="2">
    <source>
        <dbReference type="SMART" id="SM00581"/>
    </source>
</evidence>
<organism evidence="3 4">
    <name type="scientific">Lachancea thermotolerans (strain ATCC 56472 / CBS 6340 / NRRL Y-8284)</name>
    <name type="common">Yeast</name>
    <name type="synonym">Kluyveromyces thermotolerans</name>
    <dbReference type="NCBI Taxonomy" id="559295"/>
    <lineage>
        <taxon>Eukaryota</taxon>
        <taxon>Fungi</taxon>
        <taxon>Dikarya</taxon>
        <taxon>Ascomycota</taxon>
        <taxon>Saccharomycotina</taxon>
        <taxon>Saccharomycetes</taxon>
        <taxon>Saccharomycetales</taxon>
        <taxon>Saccharomycetaceae</taxon>
        <taxon>Lachancea</taxon>
    </lineage>
</organism>
<sequence length="495" mass="56364">MGKSVKSRRRQKAKKSSCLEKSSAARRELASLIDNVRLERNPEKHDMQITSPSTFHEDVVPDQFKAVFAKFQVQSEPEKPDSLSSRSRDSDAVADSRNNEMFPDSKSAITTDEKTKVSKKKLRKLSKPALSELKSVVVYPEVIQWYDCDAPDPVLLSKIKSQKNVVQVPGHWQLKREYLSGRSVVAKRPFELPDVIRQTNIEEMRSTLPAQDEPNEKTLKESSRARIRPKLGSLDLDYRKLHDAFFKLGAHWKPDLMLPYGDLFYENRNLEEETKWSLMEKEKRPGTIGKDLRTALGLPEGKLPPWCYKFKELGMPPSYPGYKVAGINWDISNLRGDVYGTLGTKLKTQRESELFGKMVKADDSEGGSENEVGDAVDEEKDIAHLRNEDADTLSDAKEAQRQQELEAKIKAESMKEVLKRRQAHAKQQNSDAPKRLYSIIEQKEGSNGPGSVEGNVLYDIKGSRYGKEESPSENENKKQRTIQTNERDVTETFKF</sequence>
<gene>
    <name evidence="3" type="ordered locus">KLTH0H15202g</name>
</gene>
<feature type="region of interest" description="Disordered" evidence="1">
    <location>
        <begin position="421"/>
        <end position="495"/>
    </location>
</feature>
<dbReference type="SMART" id="SM00581">
    <property type="entry name" value="PSP"/>
    <property type="match status" value="1"/>
</dbReference>
<feature type="compositionally biased region" description="Basic and acidic residues" evidence="1">
    <location>
        <begin position="36"/>
        <end position="47"/>
    </location>
</feature>
<dbReference type="InterPro" id="IPR006568">
    <property type="entry name" value="PSP_pro-rich"/>
</dbReference>
<evidence type="ECO:0000256" key="1">
    <source>
        <dbReference type="SAM" id="MobiDB-lite"/>
    </source>
</evidence>
<name>C5E3P2_LACTC</name>
<feature type="compositionally biased region" description="Basic and acidic residues" evidence="1">
    <location>
        <begin position="461"/>
        <end position="478"/>
    </location>
</feature>
<feature type="region of interest" description="Disordered" evidence="1">
    <location>
        <begin position="71"/>
        <end position="118"/>
    </location>
</feature>
<dbReference type="InterPro" id="IPR007180">
    <property type="entry name" value="DUF382"/>
</dbReference>
<dbReference type="InParanoid" id="C5E3P2"/>
<dbReference type="Proteomes" id="UP000002036">
    <property type="component" value="Chromosome H"/>
</dbReference>
<dbReference type="OrthoDB" id="10260794at2759"/>
<accession>C5E3P2</accession>
<proteinExistence type="predicted"/>
<dbReference type="AlphaFoldDB" id="C5E3P2"/>
<dbReference type="RefSeq" id="XP_002556515.1">
    <property type="nucleotide sequence ID" value="XM_002556469.1"/>
</dbReference>
<dbReference type="EMBL" id="CU928180">
    <property type="protein sequence ID" value="CAR30653.1"/>
    <property type="molecule type" value="Genomic_DNA"/>
</dbReference>
<keyword evidence="4" id="KW-1185">Reference proteome</keyword>
<protein>
    <submittedName>
        <fullName evidence="3">KLTH0H15202p</fullName>
    </submittedName>
</protein>
<dbReference type="PANTHER" id="PTHR12785">
    <property type="entry name" value="SPLICING FACTOR 3B"/>
    <property type="match status" value="1"/>
</dbReference>
<feature type="domain" description="PSP proline-rich" evidence="2">
    <location>
        <begin position="280"/>
        <end position="333"/>
    </location>
</feature>
<dbReference type="STRING" id="559295.C5E3P2"/>